<proteinExistence type="predicted"/>
<dbReference type="PROSITE" id="PS51257">
    <property type="entry name" value="PROKAR_LIPOPROTEIN"/>
    <property type="match status" value="1"/>
</dbReference>
<name>A0A7Y7ZG54_PSEPU</name>
<evidence type="ECO:0000313" key="2">
    <source>
        <dbReference type="EMBL" id="NWC83114.1"/>
    </source>
</evidence>
<evidence type="ECO:0000313" key="3">
    <source>
        <dbReference type="Proteomes" id="UP000542695"/>
    </source>
</evidence>
<reference evidence="2 3" key="1">
    <citation type="submission" date="2020-04" db="EMBL/GenBank/DDBJ databases">
        <title>Molecular characterization of pseudomonads from Agaricus bisporus reveal novel blotch 2 pathogens in Western Europe.</title>
        <authorList>
            <person name="Taparia T."/>
            <person name="Krijger M."/>
            <person name="Haynes E."/>
            <person name="Elpinstone J.G."/>
            <person name="Noble R."/>
            <person name="Van Der Wolf J."/>
        </authorList>
    </citation>
    <scope>NUCLEOTIDE SEQUENCE [LARGE SCALE GENOMIC DNA]</scope>
    <source>
        <strain evidence="2 3">P7765</strain>
    </source>
</reference>
<keyword evidence="1" id="KW-0732">Signal</keyword>
<dbReference type="EMBL" id="JACARV010000080">
    <property type="protein sequence ID" value="NWC83114.1"/>
    <property type="molecule type" value="Genomic_DNA"/>
</dbReference>
<gene>
    <name evidence="2" type="ORF">HX798_22900</name>
</gene>
<feature type="chain" id="PRO_5031358882" description="Sel1 repeat family protein" evidence="1">
    <location>
        <begin position="25"/>
        <end position="248"/>
    </location>
</feature>
<feature type="signal peptide" evidence="1">
    <location>
        <begin position="1"/>
        <end position="24"/>
    </location>
</feature>
<evidence type="ECO:0000256" key="1">
    <source>
        <dbReference type="SAM" id="SignalP"/>
    </source>
</evidence>
<sequence>MFKASSARALCGMVVIGLSLGLSACSHGTKSERLAQAVRESIASGSSKTAYEGLRRQFDRIEGECDRLLSGCHSPEFGVVKKWAVKELRGMLFDGARSGESWAIERLFGSSPDEVVTASVRRKGAQLILAAAKREGAPAAALVQAGLMYKVGYYTEQDLGYAKANLQRAWQKGAIRAAATLAELARQESDSVNAYLWAIRCGSPCSTSERLSAHEAELKPGQAHEIRRIARDTSVLAIAVATGEPAVK</sequence>
<dbReference type="InterPro" id="IPR011990">
    <property type="entry name" value="TPR-like_helical_dom_sf"/>
</dbReference>
<comment type="caution">
    <text evidence="2">The sequence shown here is derived from an EMBL/GenBank/DDBJ whole genome shotgun (WGS) entry which is preliminary data.</text>
</comment>
<protein>
    <recommendedName>
        <fullName evidence="4">Sel1 repeat family protein</fullName>
    </recommendedName>
</protein>
<dbReference type="Gene3D" id="1.25.40.10">
    <property type="entry name" value="Tetratricopeptide repeat domain"/>
    <property type="match status" value="1"/>
</dbReference>
<dbReference type="Proteomes" id="UP000542695">
    <property type="component" value="Unassembled WGS sequence"/>
</dbReference>
<accession>A0A7Y7ZG54</accession>
<evidence type="ECO:0008006" key="4">
    <source>
        <dbReference type="Google" id="ProtNLM"/>
    </source>
</evidence>
<dbReference type="AlphaFoldDB" id="A0A7Y7ZG54"/>
<dbReference type="RefSeq" id="WP_177011015.1">
    <property type="nucleotide sequence ID" value="NZ_JACARV010000080.1"/>
</dbReference>
<organism evidence="2 3">
    <name type="scientific">Pseudomonas putida</name>
    <name type="common">Arthrobacter siderocapsulatus</name>
    <dbReference type="NCBI Taxonomy" id="303"/>
    <lineage>
        <taxon>Bacteria</taxon>
        <taxon>Pseudomonadati</taxon>
        <taxon>Pseudomonadota</taxon>
        <taxon>Gammaproteobacteria</taxon>
        <taxon>Pseudomonadales</taxon>
        <taxon>Pseudomonadaceae</taxon>
        <taxon>Pseudomonas</taxon>
    </lineage>
</organism>